<proteinExistence type="predicted"/>
<feature type="transmembrane region" description="Helical" evidence="1">
    <location>
        <begin position="6"/>
        <end position="25"/>
    </location>
</feature>
<gene>
    <name evidence="2" type="ORF">DFR66_10299</name>
    <name evidence="3" type="ORF">IQ02_00617</name>
</gene>
<keyword evidence="1" id="KW-1133">Transmembrane helix</keyword>
<dbReference type="EMBL" id="VLKX01000002">
    <property type="protein sequence ID" value="TWI50713.1"/>
    <property type="molecule type" value="Genomic_DNA"/>
</dbReference>
<name>A0A562Q236_9FLAO</name>
<accession>A0A562Q236</accession>
<organism evidence="3 5">
    <name type="scientific">Flavobacterium glaciei</name>
    <dbReference type="NCBI Taxonomy" id="386300"/>
    <lineage>
        <taxon>Bacteria</taxon>
        <taxon>Pseudomonadati</taxon>
        <taxon>Bacteroidota</taxon>
        <taxon>Flavobacteriia</taxon>
        <taxon>Flavobacteriales</taxon>
        <taxon>Flavobacteriaceae</taxon>
        <taxon>Flavobacterium</taxon>
    </lineage>
</organism>
<evidence type="ECO:0000313" key="2">
    <source>
        <dbReference type="EMBL" id="RDI57485.1"/>
    </source>
</evidence>
<keyword evidence="4" id="KW-1185">Reference proteome</keyword>
<evidence type="ECO:0000256" key="1">
    <source>
        <dbReference type="SAM" id="Phobius"/>
    </source>
</evidence>
<dbReference type="EMBL" id="QQBA01000002">
    <property type="protein sequence ID" value="RDI57485.1"/>
    <property type="molecule type" value="Genomic_DNA"/>
</dbReference>
<keyword evidence="1" id="KW-0812">Transmembrane</keyword>
<reference evidence="3" key="3">
    <citation type="submission" date="2019-07" db="EMBL/GenBank/DDBJ databases">
        <authorList>
            <person name="Whitman W."/>
            <person name="Huntemann M."/>
            <person name="Clum A."/>
            <person name="Pillay M."/>
            <person name="Palaniappan K."/>
            <person name="Varghese N."/>
            <person name="Mikhailova N."/>
            <person name="Stamatis D."/>
            <person name="Reddy T."/>
            <person name="Daum C."/>
            <person name="Shapiro N."/>
            <person name="Ivanova N."/>
            <person name="Kyrpides N."/>
            <person name="Woyke T."/>
        </authorList>
    </citation>
    <scope>NUCLEOTIDE SEQUENCE</scope>
    <source>
        <strain evidence="3">CGMCC 1.5380</strain>
    </source>
</reference>
<dbReference type="RefSeq" id="WP_277873904.1">
    <property type="nucleotide sequence ID" value="NZ_VLKX01000002.1"/>
</dbReference>
<dbReference type="AlphaFoldDB" id="A0A562Q236"/>
<dbReference type="Proteomes" id="UP000321392">
    <property type="component" value="Unassembled WGS sequence"/>
</dbReference>
<sequence>MLYHNFIGIFIVCLFALGLYEAISLQLTSFSEVFKGELYGIP</sequence>
<comment type="caution">
    <text evidence="3">The sequence shown here is derived from an EMBL/GenBank/DDBJ whole genome shotgun (WGS) entry which is preliminary data.</text>
</comment>
<reference evidence="3 5" key="1">
    <citation type="journal article" date="2015" name="Stand. Genomic Sci.">
        <title>Genomic Encyclopedia of Bacterial and Archaeal Type Strains, Phase III: the genomes of soil and plant-associated and newly described type strains.</title>
        <authorList>
            <person name="Whitman W.B."/>
            <person name="Woyke T."/>
            <person name="Klenk H.P."/>
            <person name="Zhou Y."/>
            <person name="Lilburn T.G."/>
            <person name="Beck B.J."/>
            <person name="De Vos P."/>
            <person name="Vandamme P."/>
            <person name="Eisen J.A."/>
            <person name="Garrity G."/>
            <person name="Hugenholtz P."/>
            <person name="Kyrpides N.C."/>
        </authorList>
    </citation>
    <scope>NUCLEOTIDE SEQUENCE [LARGE SCALE GENOMIC DNA]</scope>
    <source>
        <strain evidence="3 5">CGMCC 1.5380</strain>
    </source>
</reference>
<protein>
    <submittedName>
        <fullName evidence="3">Uncharacterized protein</fullName>
    </submittedName>
</protein>
<dbReference type="Proteomes" id="UP000254518">
    <property type="component" value="Unassembled WGS sequence"/>
</dbReference>
<keyword evidence="1" id="KW-0472">Membrane</keyword>
<reference evidence="2 4" key="2">
    <citation type="submission" date="2018-07" db="EMBL/GenBank/DDBJ databases">
        <title>Genomic Encyclopedia of Type Strains, Phase IV (KMG-IV): sequencing the most valuable type-strain genomes for metagenomic binning, comparative biology and taxonomic classification.</title>
        <authorList>
            <person name="Goeker M."/>
        </authorList>
    </citation>
    <scope>NUCLEOTIDE SEQUENCE [LARGE SCALE GENOMIC DNA]</scope>
    <source>
        <strain evidence="2 4">DSM 19728</strain>
    </source>
</reference>
<evidence type="ECO:0000313" key="5">
    <source>
        <dbReference type="Proteomes" id="UP000321392"/>
    </source>
</evidence>
<evidence type="ECO:0000313" key="3">
    <source>
        <dbReference type="EMBL" id="TWI50713.1"/>
    </source>
</evidence>
<evidence type="ECO:0000313" key="4">
    <source>
        <dbReference type="Proteomes" id="UP000254518"/>
    </source>
</evidence>